<dbReference type="eggNOG" id="KOG0101">
    <property type="taxonomic scope" value="Eukaryota"/>
</dbReference>
<organism evidence="5">
    <name type="scientific">Selaginella moellendorffii</name>
    <name type="common">Spikemoss</name>
    <dbReference type="NCBI Taxonomy" id="88036"/>
    <lineage>
        <taxon>Eukaryota</taxon>
        <taxon>Viridiplantae</taxon>
        <taxon>Streptophyta</taxon>
        <taxon>Embryophyta</taxon>
        <taxon>Tracheophyta</taxon>
        <taxon>Lycopodiopsida</taxon>
        <taxon>Selaginellales</taxon>
        <taxon>Selaginellaceae</taxon>
        <taxon>Selaginella</taxon>
    </lineage>
</organism>
<accession>D8TBP4</accession>
<evidence type="ECO:0000259" key="2">
    <source>
        <dbReference type="SMART" id="SM00343"/>
    </source>
</evidence>
<feature type="region of interest" description="Disordered" evidence="1">
    <location>
        <begin position="821"/>
        <end position="877"/>
    </location>
</feature>
<sequence length="1403" mass="153248">MEIREVPEVSPPNGGAKSYSHRSHSSSSRGSIKGAVGARKIKNSGSEEQKAPEQQPRISPERPPRPFLKTSFGQRLSAQCGSVFFDTTSYSHQAPLASTTRNHNDHGGQPLVEGSSLGTGGDRTKLRSTGNSHSASGRGSSGLSEADVRGMALVATATPEVPAFRPGSNSQQQQQALKLWGGAIPKQRAIAMVGQLATSSRVSTDTFSFGGGVRDRSSKRDGSPLGRTASTSPAPPVQPPVQEQENEKETKVVNKDAGLQLVPPKLEFCDEEKNKPQAVRSSSELELEEARKEMMLMASGSGAALSGRHSQTSLNLAHVKTEVDDQTMILSGAKPGRESSSLPRCSTDILQPAPLSTAADSEAPNLSELGAAQAAKARPSFKNDCGFLKLLPSKRKFEVEHDQASPLQKTASYVLADSENAGLRLSSNSSSGIPPIRKSLLVHLADKPKQVANEVTRNLSNSKERCSDQFAAAASAQKPVVGSFMKWMIDVGKGLAKKRCFGSEATAAPSTELGSPVGGLCSSVDLRLESSSKAKDHDLVLSPPLMKRFPDEHAVSPQSMDCTDDGAHHKEASEMQTSGDEQQQRVQQRQRQEQQDGGEHEKSERRRDFSSREEPQASGDGNEGGGNRSKARNLAAALDGSGDPECSQGMAEFVASMATVKNWVNASFKPKDKAAISSASRSCSFCGLKGHSVMDCSETLECELKELERRALVLEDMSSEVLDFPCLRCLGMGHLGAQCRFSVTEAASRARENSEMRNWRFMRRNSSNVVNTTIVVKPSVTSVTVPANPSLVLVDHAKASPAASIPPVVWTQSTNLVPQSGNLSIAPLHEPDHKVARAKDQRKNEESPKDNTHKKVGLQRTGTPAKKAAAPQTSETLPSVPKDMLAAIESVRLSRSELWRWMDSPDFNTNVRGFFLRLRFGRWEKDLGGTGYRMARIRGAIRKLGGDDKNMSVSVDLGDMECTVDSQYVSNHSFTEGSKDLSSLWIVLCSGFEGWLGLVAPNRRDWGVRSSLSHSMQVYAERANRGAKNDTVSEREAVTRTFVPLNKSDTIMGISLLGSSKSRFLVADVGGIIDIIVHEKESAQDWIIHKVHEACASSGALGGGTYVDSNFLEFLRKKIGCFDTFKQQEPDVVHRILSWWLGPKGKCTFDGSGSKFLEIPAKLSKAWKKHDKAELGFPESGDYYDEIEISCEQMKAIFDTEVDKTIKLIDEKLRKVDNVKYILLVGGFSESRYLFNRIKKRFEDSVEDVLSPLNPGSPKTLYGIATSRYARWDDPPASKFIDNYGIERCSVFSLYVKKDESVSENQEITHSFFPIYTDQKALRIDLLISSSSTIDKGCAMLDSYSMDINEDLELGTSRQVAVTMYFGRSNIEVSAQRVNFGRNRGLERLYSVEFDAAQTYVNK</sequence>
<dbReference type="InParanoid" id="D8TBP4"/>
<dbReference type="SUPFAM" id="SSF159042">
    <property type="entry name" value="Plus3-like"/>
    <property type="match status" value="1"/>
</dbReference>
<feature type="region of interest" description="Disordered" evidence="1">
    <location>
        <begin position="1"/>
        <end position="69"/>
    </location>
</feature>
<dbReference type="InterPro" id="IPR036128">
    <property type="entry name" value="Plus3-like_sf"/>
</dbReference>
<dbReference type="Pfam" id="PF03126">
    <property type="entry name" value="Plus-3"/>
    <property type="match status" value="1"/>
</dbReference>
<proteinExistence type="predicted"/>
<name>D8TBP4_SELML</name>
<protein>
    <recommendedName>
        <fullName evidence="6">CCHC-type domain-containing protein</fullName>
    </recommendedName>
</protein>
<dbReference type="SUPFAM" id="SSF53067">
    <property type="entry name" value="Actin-like ATPase domain"/>
    <property type="match status" value="1"/>
</dbReference>
<feature type="compositionally biased region" description="Basic and acidic residues" evidence="1">
    <location>
        <begin position="829"/>
        <end position="853"/>
    </location>
</feature>
<dbReference type="InterPro" id="IPR001878">
    <property type="entry name" value="Znf_CCHC"/>
</dbReference>
<dbReference type="Gramene" id="EFJ05963">
    <property type="protein sequence ID" value="EFJ05963"/>
    <property type="gene ID" value="SELMODRAFT_431151"/>
</dbReference>
<dbReference type="PANTHER" id="PTHR14187:SF5">
    <property type="entry name" value="HEAT SHOCK 70 KDA PROTEIN 12A"/>
    <property type="match status" value="1"/>
</dbReference>
<feature type="compositionally biased region" description="Low complexity" evidence="1">
    <location>
        <begin position="579"/>
        <end position="589"/>
    </location>
</feature>
<gene>
    <name evidence="4" type="ORF">SELMODRAFT_431151</name>
</gene>
<keyword evidence="5" id="KW-1185">Reference proteome</keyword>
<dbReference type="PANTHER" id="PTHR14187">
    <property type="entry name" value="ALPHA KINASE/ELONGATION FACTOR 2 KINASE"/>
    <property type="match status" value="1"/>
</dbReference>
<feature type="compositionally biased region" description="Polar residues" evidence="1">
    <location>
        <begin position="127"/>
        <end position="143"/>
    </location>
</feature>
<reference evidence="4 5" key="1">
    <citation type="journal article" date="2011" name="Science">
        <title>The Selaginella genome identifies genetic changes associated with the evolution of vascular plants.</title>
        <authorList>
            <person name="Banks J.A."/>
            <person name="Nishiyama T."/>
            <person name="Hasebe M."/>
            <person name="Bowman J.L."/>
            <person name="Gribskov M."/>
            <person name="dePamphilis C."/>
            <person name="Albert V.A."/>
            <person name="Aono N."/>
            <person name="Aoyama T."/>
            <person name="Ambrose B.A."/>
            <person name="Ashton N.W."/>
            <person name="Axtell M.J."/>
            <person name="Barker E."/>
            <person name="Barker M.S."/>
            <person name="Bennetzen J.L."/>
            <person name="Bonawitz N.D."/>
            <person name="Chapple C."/>
            <person name="Cheng C."/>
            <person name="Correa L.G."/>
            <person name="Dacre M."/>
            <person name="DeBarry J."/>
            <person name="Dreyer I."/>
            <person name="Elias M."/>
            <person name="Engstrom E.M."/>
            <person name="Estelle M."/>
            <person name="Feng L."/>
            <person name="Finet C."/>
            <person name="Floyd S.K."/>
            <person name="Frommer W.B."/>
            <person name="Fujita T."/>
            <person name="Gramzow L."/>
            <person name="Gutensohn M."/>
            <person name="Harholt J."/>
            <person name="Hattori M."/>
            <person name="Heyl A."/>
            <person name="Hirai T."/>
            <person name="Hiwatashi Y."/>
            <person name="Ishikawa M."/>
            <person name="Iwata M."/>
            <person name="Karol K.G."/>
            <person name="Koehler B."/>
            <person name="Kolukisaoglu U."/>
            <person name="Kubo M."/>
            <person name="Kurata T."/>
            <person name="Lalonde S."/>
            <person name="Li K."/>
            <person name="Li Y."/>
            <person name="Litt A."/>
            <person name="Lyons E."/>
            <person name="Manning G."/>
            <person name="Maruyama T."/>
            <person name="Michael T.P."/>
            <person name="Mikami K."/>
            <person name="Miyazaki S."/>
            <person name="Morinaga S."/>
            <person name="Murata T."/>
            <person name="Mueller-Roeber B."/>
            <person name="Nelson D.R."/>
            <person name="Obara M."/>
            <person name="Oguri Y."/>
            <person name="Olmstead R.G."/>
            <person name="Onodera N."/>
            <person name="Petersen B.L."/>
            <person name="Pils B."/>
            <person name="Prigge M."/>
            <person name="Rensing S.A."/>
            <person name="Riano-Pachon D.M."/>
            <person name="Roberts A.W."/>
            <person name="Sato Y."/>
            <person name="Scheller H.V."/>
            <person name="Schulz B."/>
            <person name="Schulz C."/>
            <person name="Shakirov E.V."/>
            <person name="Shibagaki N."/>
            <person name="Shinohara N."/>
            <person name="Shippen D.E."/>
            <person name="Soerensen I."/>
            <person name="Sotooka R."/>
            <person name="Sugimoto N."/>
            <person name="Sugita M."/>
            <person name="Sumikawa N."/>
            <person name="Tanurdzic M."/>
            <person name="Theissen G."/>
            <person name="Ulvskov P."/>
            <person name="Wakazuki S."/>
            <person name="Weng J.K."/>
            <person name="Willats W.W."/>
            <person name="Wipf D."/>
            <person name="Wolf P.G."/>
            <person name="Yang L."/>
            <person name="Zimmer A.D."/>
            <person name="Zhu Q."/>
            <person name="Mitros T."/>
            <person name="Hellsten U."/>
            <person name="Loque D."/>
            <person name="Otillar R."/>
            <person name="Salamov A."/>
            <person name="Schmutz J."/>
            <person name="Shapiro H."/>
            <person name="Lindquist E."/>
            <person name="Lucas S."/>
            <person name="Rokhsar D."/>
            <person name="Grigoriev I.V."/>
        </authorList>
    </citation>
    <scope>NUCLEOTIDE SEQUENCE [LARGE SCALE GENOMIC DNA]</scope>
</reference>
<dbReference type="KEGG" id="smo:SELMODRAFT_431151"/>
<dbReference type="GO" id="GO:0003677">
    <property type="term" value="F:DNA binding"/>
    <property type="evidence" value="ECO:0007669"/>
    <property type="project" value="InterPro"/>
</dbReference>
<feature type="region of interest" description="Disordered" evidence="1">
    <location>
        <begin position="200"/>
        <end position="254"/>
    </location>
</feature>
<dbReference type="GO" id="GO:0008270">
    <property type="term" value="F:zinc ion binding"/>
    <property type="evidence" value="ECO:0007669"/>
    <property type="project" value="InterPro"/>
</dbReference>
<evidence type="ECO:0008006" key="6">
    <source>
        <dbReference type="Google" id="ProtNLM"/>
    </source>
</evidence>
<dbReference type="HOGENOM" id="CLU_254202_0_0_1"/>
<dbReference type="STRING" id="88036.D8TBP4"/>
<feature type="compositionally biased region" description="Basic and acidic residues" evidence="1">
    <location>
        <begin position="590"/>
        <end position="615"/>
    </location>
</feature>
<feature type="region of interest" description="Disordered" evidence="1">
    <location>
        <begin position="535"/>
        <end position="629"/>
    </location>
</feature>
<dbReference type="EMBL" id="GL377711">
    <property type="protein sequence ID" value="EFJ05963.1"/>
    <property type="molecule type" value="Genomic_DNA"/>
</dbReference>
<feature type="region of interest" description="Disordered" evidence="1">
    <location>
        <begin position="97"/>
        <end position="145"/>
    </location>
</feature>
<dbReference type="SMART" id="SM00343">
    <property type="entry name" value="ZnF_C2HC"/>
    <property type="match status" value="2"/>
</dbReference>
<dbReference type="InterPro" id="IPR043129">
    <property type="entry name" value="ATPase_NBD"/>
</dbReference>
<dbReference type="Proteomes" id="UP000001514">
    <property type="component" value="Unassembled WGS sequence"/>
</dbReference>
<evidence type="ECO:0000313" key="4">
    <source>
        <dbReference type="EMBL" id="EFJ05963.1"/>
    </source>
</evidence>
<evidence type="ECO:0000256" key="1">
    <source>
        <dbReference type="SAM" id="MobiDB-lite"/>
    </source>
</evidence>
<evidence type="ECO:0000259" key="3">
    <source>
        <dbReference type="SMART" id="SM00719"/>
    </source>
</evidence>
<feature type="compositionally biased region" description="Basic and acidic residues" evidence="1">
    <location>
        <begin position="245"/>
        <end position="254"/>
    </location>
</feature>
<dbReference type="Gene3D" id="3.90.70.200">
    <property type="entry name" value="Plus-3 domain"/>
    <property type="match status" value="1"/>
</dbReference>
<evidence type="ECO:0000313" key="5">
    <source>
        <dbReference type="Proteomes" id="UP000001514"/>
    </source>
</evidence>
<dbReference type="SMART" id="SM00719">
    <property type="entry name" value="Plus3"/>
    <property type="match status" value="1"/>
</dbReference>
<dbReference type="InterPro" id="IPR004343">
    <property type="entry name" value="Plus-3_dom"/>
</dbReference>
<feature type="domain" description="CCHC-type" evidence="2">
    <location>
        <begin position="682"/>
        <end position="698"/>
    </location>
</feature>
<feature type="domain" description="Plus3" evidence="3">
    <location>
        <begin position="882"/>
        <end position="990"/>
    </location>
</feature>
<feature type="domain" description="CCHC-type" evidence="2">
    <location>
        <begin position="725"/>
        <end position="741"/>
    </location>
</feature>
<feature type="compositionally biased region" description="Basic and acidic residues" evidence="1">
    <location>
        <begin position="213"/>
        <end position="222"/>
    </location>
</feature>